<dbReference type="PANTHER" id="PTHR31086">
    <property type="entry name" value="ALUMINUM-ACTIVATED MALATE TRANSPORTER 10"/>
    <property type="match status" value="1"/>
</dbReference>
<dbReference type="OrthoDB" id="68611at2759"/>
<feature type="transmembrane region" description="Helical" evidence="9">
    <location>
        <begin position="259"/>
        <end position="281"/>
    </location>
</feature>
<evidence type="ECO:0000256" key="1">
    <source>
        <dbReference type="ARBA" id="ARBA00004141"/>
    </source>
</evidence>
<feature type="transmembrane region" description="Helical" evidence="9">
    <location>
        <begin position="177"/>
        <end position="196"/>
    </location>
</feature>
<dbReference type="GO" id="GO:0015743">
    <property type="term" value="P:malate transport"/>
    <property type="evidence" value="ECO:0007669"/>
    <property type="project" value="InterPro"/>
</dbReference>
<evidence type="ECO:0000256" key="5">
    <source>
        <dbReference type="ARBA" id="ARBA00022989"/>
    </source>
</evidence>
<feature type="transmembrane region" description="Helical" evidence="9">
    <location>
        <begin position="229"/>
        <end position="247"/>
    </location>
</feature>
<keyword evidence="7 9" id="KW-0472">Membrane</keyword>
<feature type="transmembrane region" description="Helical" evidence="9">
    <location>
        <begin position="120"/>
        <end position="139"/>
    </location>
</feature>
<comment type="subcellular location">
    <subcellularLocation>
        <location evidence="1">Membrane</location>
        <topology evidence="1">Multi-pass membrane protein</topology>
    </subcellularLocation>
</comment>
<dbReference type="InterPro" id="IPR020966">
    <property type="entry name" value="ALMT"/>
</dbReference>
<accession>A0A8J5YCX5</accession>
<keyword evidence="4 9" id="KW-0812">Transmembrane</keyword>
<evidence type="ECO:0000256" key="2">
    <source>
        <dbReference type="ARBA" id="ARBA00007079"/>
    </source>
</evidence>
<gene>
    <name evidence="10" type="ORF">CXB51_032403</name>
</gene>
<reference evidence="10 11" key="1">
    <citation type="journal article" date="2021" name="bioRxiv">
        <title>The Gossypium anomalum genome as a resource for cotton improvement and evolutionary analysis of hybrid incompatibility.</title>
        <authorList>
            <person name="Grover C.E."/>
            <person name="Yuan D."/>
            <person name="Arick M.A."/>
            <person name="Miller E.R."/>
            <person name="Hu G."/>
            <person name="Peterson D.G."/>
            <person name="Wendel J.F."/>
            <person name="Udall J.A."/>
        </authorList>
    </citation>
    <scope>NUCLEOTIDE SEQUENCE [LARGE SCALE GENOMIC DNA]</scope>
    <source>
        <strain evidence="10">JFW-Udall</strain>
        <tissue evidence="10">Leaf</tissue>
    </source>
</reference>
<feature type="transmembrane region" description="Helical" evidence="9">
    <location>
        <begin position="151"/>
        <end position="170"/>
    </location>
</feature>
<dbReference type="AlphaFoldDB" id="A0A8J5YCX5"/>
<dbReference type="GO" id="GO:0034220">
    <property type="term" value="P:monoatomic ion transmembrane transport"/>
    <property type="evidence" value="ECO:0007669"/>
    <property type="project" value="UniProtKB-KW"/>
</dbReference>
<organism evidence="10 11">
    <name type="scientific">Gossypium anomalum</name>
    <dbReference type="NCBI Taxonomy" id="47600"/>
    <lineage>
        <taxon>Eukaryota</taxon>
        <taxon>Viridiplantae</taxon>
        <taxon>Streptophyta</taxon>
        <taxon>Embryophyta</taxon>
        <taxon>Tracheophyta</taxon>
        <taxon>Spermatophyta</taxon>
        <taxon>Magnoliopsida</taxon>
        <taxon>eudicotyledons</taxon>
        <taxon>Gunneridae</taxon>
        <taxon>Pentapetalae</taxon>
        <taxon>rosids</taxon>
        <taxon>malvids</taxon>
        <taxon>Malvales</taxon>
        <taxon>Malvaceae</taxon>
        <taxon>Malvoideae</taxon>
        <taxon>Gossypium</taxon>
    </lineage>
</organism>
<dbReference type="GO" id="GO:0016020">
    <property type="term" value="C:membrane"/>
    <property type="evidence" value="ECO:0007669"/>
    <property type="project" value="UniProtKB-SubCell"/>
</dbReference>
<proteinExistence type="inferred from homology"/>
<evidence type="ECO:0000313" key="11">
    <source>
        <dbReference type="Proteomes" id="UP000701853"/>
    </source>
</evidence>
<keyword evidence="8" id="KW-0407">Ion channel</keyword>
<evidence type="ECO:0000256" key="6">
    <source>
        <dbReference type="ARBA" id="ARBA00023065"/>
    </source>
</evidence>
<dbReference type="Pfam" id="PF11744">
    <property type="entry name" value="ALMT"/>
    <property type="match status" value="1"/>
</dbReference>
<keyword evidence="11" id="KW-1185">Reference proteome</keyword>
<keyword evidence="3" id="KW-0813">Transport</keyword>
<evidence type="ECO:0008006" key="12">
    <source>
        <dbReference type="Google" id="ProtNLM"/>
    </source>
</evidence>
<evidence type="ECO:0000313" key="10">
    <source>
        <dbReference type="EMBL" id="KAG8475680.1"/>
    </source>
</evidence>
<comment type="similarity">
    <text evidence="2">Belongs to the aromatic acid exporter (TC 2.A.85) family.</text>
</comment>
<name>A0A8J5YCX5_9ROSI</name>
<keyword evidence="5 9" id="KW-1133">Transmembrane helix</keyword>
<evidence type="ECO:0000256" key="9">
    <source>
        <dbReference type="SAM" id="Phobius"/>
    </source>
</evidence>
<evidence type="ECO:0000256" key="3">
    <source>
        <dbReference type="ARBA" id="ARBA00022448"/>
    </source>
</evidence>
<keyword evidence="6" id="KW-0406">Ion transport</keyword>
<sequence>MGHGTNNQPLAVVEGRDAAVLLVRLWVECGWASTSDCGKIRAGRNLKIGFKPLRALIAPHMADNSGGKLPLLVSFWGNEDGGSRRTGLKVMREKIKNSWVEFNDFARKALEMGRSDPRKVLFAVKMGLALSLTSLLIFWKGSYQDFAQYSIWAILTVIVMFEFSIGATFIKGFNRGLGTFCAGILAFCFAELSVVAGKFEEVVIVISIFLTGFCASYLKLYPTMKPYEYGFRVFVLTYCILMVAGNRTREYSQAVLTRLVLIAAGAGVTLVVNICIFPIWAGESLHKLVVKNFKDLATSLEGCVNGYLKCVEYERIPSKILTYQAADDPLYNCYRSVVQSTSEEDTLLGFATWEPPHGPYRHNYPWENFVKVSGAVKHCAFTVMALHGCILSEIQAPADRRHVFSNELQKVGSEGAKVLRELGSKLEKMEKLSPGDMLKNVHEAAEQLQQKIDHKSYVLVNSEGWEIGGRPMELDLEDLINAAEDENMKLGSKSLSEAVLEVRSVSVGTALCYDAKNTLRTWPSNVSANGGSVVKGDEFKTYESASALSLATFASLLIEFVARLGNVVSSFEELSLKANFKDPPIINMTPEPCKEGVATWLEKMRMYEGRSIIYFLEFLFLTSV</sequence>
<protein>
    <recommendedName>
        <fullName evidence="12">Aluminum-activated malate transporter 9</fullName>
    </recommendedName>
</protein>
<evidence type="ECO:0000256" key="8">
    <source>
        <dbReference type="ARBA" id="ARBA00023303"/>
    </source>
</evidence>
<evidence type="ECO:0000256" key="4">
    <source>
        <dbReference type="ARBA" id="ARBA00022692"/>
    </source>
</evidence>
<comment type="caution">
    <text evidence="10">The sequence shown here is derived from an EMBL/GenBank/DDBJ whole genome shotgun (WGS) entry which is preliminary data.</text>
</comment>
<dbReference type="EMBL" id="JAHUZN010000012">
    <property type="protein sequence ID" value="KAG8475680.1"/>
    <property type="molecule type" value="Genomic_DNA"/>
</dbReference>
<feature type="transmembrane region" description="Helical" evidence="9">
    <location>
        <begin position="202"/>
        <end position="222"/>
    </location>
</feature>
<evidence type="ECO:0000256" key="7">
    <source>
        <dbReference type="ARBA" id="ARBA00023136"/>
    </source>
</evidence>
<dbReference type="Proteomes" id="UP000701853">
    <property type="component" value="Chromosome 12"/>
</dbReference>